<feature type="compositionally biased region" description="Low complexity" evidence="1">
    <location>
        <begin position="53"/>
        <end position="66"/>
    </location>
</feature>
<evidence type="ECO:0000313" key="3">
    <source>
        <dbReference type="Proteomes" id="UP000195105"/>
    </source>
</evidence>
<evidence type="ECO:0000313" key="2">
    <source>
        <dbReference type="EMBL" id="OUD03602.1"/>
    </source>
</evidence>
<evidence type="ECO:0000256" key="1">
    <source>
        <dbReference type="SAM" id="MobiDB-lite"/>
    </source>
</evidence>
<dbReference type="EMBL" id="NGFN01000036">
    <property type="protein sequence ID" value="OUD03602.1"/>
    <property type="molecule type" value="Genomic_DNA"/>
</dbReference>
<dbReference type="AlphaFoldDB" id="A0A243S7M4"/>
<comment type="caution">
    <text evidence="2">The sequence shown here is derived from an EMBL/GenBank/DDBJ whole genome shotgun (WGS) entry which is preliminary data.</text>
</comment>
<feature type="region of interest" description="Disordered" evidence="1">
    <location>
        <begin position="29"/>
        <end position="66"/>
    </location>
</feature>
<proteinExistence type="predicted"/>
<reference evidence="2 3" key="1">
    <citation type="submission" date="2017-05" db="EMBL/GenBank/DDBJ databases">
        <title>Biotechnological potential of actinobacteria isolated from South African environments.</title>
        <authorList>
            <person name="Le Roes-Hill M."/>
            <person name="Prins A."/>
            <person name="Durrell K.A."/>
        </authorList>
    </citation>
    <scope>NUCLEOTIDE SEQUENCE [LARGE SCALE GENOMIC DNA]</scope>
    <source>
        <strain evidence="2 3">HMC13</strain>
    </source>
</reference>
<dbReference type="Proteomes" id="UP000195105">
    <property type="component" value="Unassembled WGS sequence"/>
</dbReference>
<keyword evidence="3" id="KW-1185">Reference proteome</keyword>
<organism evidence="2 3">
    <name type="scientific">Streptomyces swartbergensis</name>
    <dbReference type="NCBI Taxonomy" id="487165"/>
    <lineage>
        <taxon>Bacteria</taxon>
        <taxon>Bacillati</taxon>
        <taxon>Actinomycetota</taxon>
        <taxon>Actinomycetes</taxon>
        <taxon>Kitasatosporales</taxon>
        <taxon>Streptomycetaceae</taxon>
        <taxon>Streptomyces</taxon>
    </lineage>
</organism>
<gene>
    <name evidence="2" type="ORF">CA983_08860</name>
</gene>
<accession>A0A243S7M4</accession>
<name>A0A243S7M4_9ACTN</name>
<sequence length="66" mass="6709">MTGLAALMVTATPGRDWSFGRARRREVLAGDGAEPASALPAPTVMPGPDRSSRLAAAASRAVSVTT</sequence>
<dbReference type="RefSeq" id="WP_086600320.1">
    <property type="nucleotide sequence ID" value="NZ_NGFN01000036.1"/>
</dbReference>
<protein>
    <submittedName>
        <fullName evidence="2">Uncharacterized protein</fullName>
    </submittedName>
</protein>